<name>A0A0F9UVL8_9ZZZZ</name>
<dbReference type="InterPro" id="IPR020629">
    <property type="entry name" value="FPG_Glyclase"/>
</dbReference>
<evidence type="ECO:0000256" key="11">
    <source>
        <dbReference type="ARBA" id="ARBA00023204"/>
    </source>
</evidence>
<keyword evidence="14" id="KW-0326">Glycosidase</keyword>
<evidence type="ECO:0000256" key="4">
    <source>
        <dbReference type="ARBA" id="ARBA00011245"/>
    </source>
</evidence>
<evidence type="ECO:0008006" key="19">
    <source>
        <dbReference type="Google" id="ProtNLM"/>
    </source>
</evidence>
<comment type="caution">
    <text evidence="18">The sequence shown here is derived from an EMBL/GenBank/DDBJ whole genome shotgun (WGS) entry which is preliminary data.</text>
</comment>
<evidence type="ECO:0000256" key="2">
    <source>
        <dbReference type="ARBA" id="ARBA00001947"/>
    </source>
</evidence>
<organism evidence="18">
    <name type="scientific">marine sediment metagenome</name>
    <dbReference type="NCBI Taxonomy" id="412755"/>
    <lineage>
        <taxon>unclassified sequences</taxon>
        <taxon>metagenomes</taxon>
        <taxon>ecological metagenomes</taxon>
    </lineage>
</organism>
<dbReference type="Pfam" id="PF06827">
    <property type="entry name" value="zf-FPG_IleRS"/>
    <property type="match status" value="1"/>
</dbReference>
<keyword evidence="9" id="KW-0862">Zinc</keyword>
<protein>
    <recommendedName>
        <fullName evidence="19">DNA-(apurinic or apyrimidinic site) lyase</fullName>
    </recommendedName>
</protein>
<dbReference type="PANTHER" id="PTHR22993:SF9">
    <property type="entry name" value="FORMAMIDOPYRIMIDINE-DNA GLYCOSYLASE"/>
    <property type="match status" value="1"/>
</dbReference>
<evidence type="ECO:0000256" key="8">
    <source>
        <dbReference type="ARBA" id="ARBA00022801"/>
    </source>
</evidence>
<keyword evidence="11" id="KW-0234">DNA repair</keyword>
<dbReference type="Gene3D" id="1.10.8.50">
    <property type="match status" value="1"/>
</dbReference>
<gene>
    <name evidence="18" type="ORF">LCGC14_0160580</name>
</gene>
<evidence type="ECO:0000256" key="7">
    <source>
        <dbReference type="ARBA" id="ARBA00022771"/>
    </source>
</evidence>
<comment type="similarity">
    <text evidence="3">Belongs to the FPG family.</text>
</comment>
<dbReference type="InterPro" id="IPR010979">
    <property type="entry name" value="Ribosomal_uS13-like_H2TH"/>
</dbReference>
<dbReference type="AlphaFoldDB" id="A0A0F9UVL8"/>
<evidence type="ECO:0000256" key="1">
    <source>
        <dbReference type="ARBA" id="ARBA00001668"/>
    </source>
</evidence>
<dbReference type="InterPro" id="IPR010663">
    <property type="entry name" value="Znf_FPG/IleRS"/>
</dbReference>
<dbReference type="GO" id="GO:0140078">
    <property type="term" value="F:class I DNA-(apurinic or apyrimidinic site) endonuclease activity"/>
    <property type="evidence" value="ECO:0007669"/>
    <property type="project" value="UniProtKB-EC"/>
</dbReference>
<dbReference type="PROSITE" id="PS01242">
    <property type="entry name" value="ZF_FPG_1"/>
    <property type="match status" value="1"/>
</dbReference>
<dbReference type="InterPro" id="IPR012319">
    <property type="entry name" value="FPG_cat"/>
</dbReference>
<evidence type="ECO:0000256" key="6">
    <source>
        <dbReference type="ARBA" id="ARBA00022763"/>
    </source>
</evidence>
<dbReference type="Pfam" id="PF06831">
    <property type="entry name" value="H2TH"/>
    <property type="match status" value="1"/>
</dbReference>
<dbReference type="SMART" id="SM00898">
    <property type="entry name" value="Fapy_DNA_glyco"/>
    <property type="match status" value="1"/>
</dbReference>
<dbReference type="InterPro" id="IPR015886">
    <property type="entry name" value="H2TH_FPG"/>
</dbReference>
<comment type="catalytic activity">
    <reaction evidence="15">
        <text>2'-deoxyribonucleotide-(2'-deoxyribose 5'-phosphate)-2'-deoxyribonucleotide-DNA = a 3'-end 2'-deoxyribonucleotide-(2,3-dehydro-2,3-deoxyribose 5'-phosphate)-DNA + a 5'-end 5'-phospho-2'-deoxyribonucleoside-DNA + H(+)</text>
        <dbReference type="Rhea" id="RHEA:66592"/>
        <dbReference type="Rhea" id="RHEA-COMP:13180"/>
        <dbReference type="Rhea" id="RHEA-COMP:16897"/>
        <dbReference type="Rhea" id="RHEA-COMP:17067"/>
        <dbReference type="ChEBI" id="CHEBI:15378"/>
        <dbReference type="ChEBI" id="CHEBI:136412"/>
        <dbReference type="ChEBI" id="CHEBI:157695"/>
        <dbReference type="ChEBI" id="CHEBI:167181"/>
        <dbReference type="EC" id="4.2.99.18"/>
    </reaction>
</comment>
<dbReference type="GO" id="GO:0008270">
    <property type="term" value="F:zinc ion binding"/>
    <property type="evidence" value="ECO:0007669"/>
    <property type="project" value="UniProtKB-KW"/>
</dbReference>
<dbReference type="PROSITE" id="PS51068">
    <property type="entry name" value="FPG_CAT"/>
    <property type="match status" value="1"/>
</dbReference>
<evidence type="ECO:0000313" key="18">
    <source>
        <dbReference type="EMBL" id="KKN97100.1"/>
    </source>
</evidence>
<dbReference type="InterPro" id="IPR015887">
    <property type="entry name" value="DNA_glyclase_Znf_dom_DNA_BS"/>
</dbReference>
<keyword evidence="6" id="KW-0227">DNA damage</keyword>
<evidence type="ECO:0000259" key="16">
    <source>
        <dbReference type="PROSITE" id="PS51066"/>
    </source>
</evidence>
<keyword evidence="12" id="KW-0456">Lyase</keyword>
<dbReference type="EMBL" id="LAZR01000060">
    <property type="protein sequence ID" value="KKN97100.1"/>
    <property type="molecule type" value="Genomic_DNA"/>
</dbReference>
<feature type="domain" description="FPG-type" evidence="16">
    <location>
        <begin position="272"/>
        <end position="306"/>
    </location>
</feature>
<dbReference type="NCBIfam" id="NF002211">
    <property type="entry name" value="PRK01103.1"/>
    <property type="match status" value="1"/>
</dbReference>
<dbReference type="Gene3D" id="3.20.190.10">
    <property type="entry name" value="MutM-like, N-terminal"/>
    <property type="match status" value="1"/>
</dbReference>
<evidence type="ECO:0000256" key="10">
    <source>
        <dbReference type="ARBA" id="ARBA00023125"/>
    </source>
</evidence>
<keyword evidence="13" id="KW-0511">Multifunctional enzyme</keyword>
<accession>A0A0F9UVL8</accession>
<dbReference type="SUPFAM" id="SSF57716">
    <property type="entry name" value="Glucocorticoid receptor-like (DNA-binding domain)"/>
    <property type="match status" value="1"/>
</dbReference>
<dbReference type="SUPFAM" id="SSF46946">
    <property type="entry name" value="S13-like H2TH domain"/>
    <property type="match status" value="1"/>
</dbReference>
<dbReference type="InterPro" id="IPR000214">
    <property type="entry name" value="Znf_DNA_glyclase/AP_lyase"/>
</dbReference>
<dbReference type="GO" id="GO:0003684">
    <property type="term" value="F:damaged DNA binding"/>
    <property type="evidence" value="ECO:0007669"/>
    <property type="project" value="InterPro"/>
</dbReference>
<dbReference type="SMART" id="SM01232">
    <property type="entry name" value="H2TH"/>
    <property type="match status" value="1"/>
</dbReference>
<dbReference type="PROSITE" id="PS51066">
    <property type="entry name" value="ZF_FPG_2"/>
    <property type="match status" value="1"/>
</dbReference>
<dbReference type="FunFam" id="1.10.8.50:FF:000003">
    <property type="entry name" value="Formamidopyrimidine-DNA glycosylase"/>
    <property type="match status" value="1"/>
</dbReference>
<evidence type="ECO:0000256" key="5">
    <source>
        <dbReference type="ARBA" id="ARBA00022723"/>
    </source>
</evidence>
<dbReference type="SUPFAM" id="SSF81624">
    <property type="entry name" value="N-terminal domain of MutM-like DNA repair proteins"/>
    <property type="match status" value="1"/>
</dbReference>
<dbReference type="NCBIfam" id="TIGR00577">
    <property type="entry name" value="fpg"/>
    <property type="match status" value="1"/>
</dbReference>
<dbReference type="InterPro" id="IPR035937">
    <property type="entry name" value="FPG_N"/>
</dbReference>
<keyword evidence="10" id="KW-0238">DNA-binding</keyword>
<dbReference type="Pfam" id="PF01149">
    <property type="entry name" value="Fapy_DNA_glyco"/>
    <property type="match status" value="1"/>
</dbReference>
<comment type="subunit">
    <text evidence="4">Monomer.</text>
</comment>
<reference evidence="18" key="1">
    <citation type="journal article" date="2015" name="Nature">
        <title>Complex archaea that bridge the gap between prokaryotes and eukaryotes.</title>
        <authorList>
            <person name="Spang A."/>
            <person name="Saw J.H."/>
            <person name="Jorgensen S.L."/>
            <person name="Zaremba-Niedzwiedzka K."/>
            <person name="Martijn J."/>
            <person name="Lind A.E."/>
            <person name="van Eijk R."/>
            <person name="Schleper C."/>
            <person name="Guy L."/>
            <person name="Ettema T.J."/>
        </authorList>
    </citation>
    <scope>NUCLEOTIDE SEQUENCE</scope>
</reference>
<keyword evidence="5" id="KW-0479">Metal-binding</keyword>
<sequence length="306" mass="35795">MPELPEVETIVRDLNRKVLGRAFVDVWTDWKKMIHLRQGFGGQVKRPDSFKKFKKEIKGKKIKKVWRRGKNILFELSEGKTLLIHQKLTGHLLLGDWEREVKAWRPIKPGPLEDPINRFLHLIFWLDNKYHLSIPKQLALSDLRKFAKVELWNSQELKESKEFTGLGPEPLAKSFTFQKFQEILKKEKRKIKQILMDQTVIAGIGNIYSDEILFEAKIRPLKEAPRLTLAELKRIYQAIKKILKKAVELRGTSISDFRDLEGKRGSFGKVRKVYRKDGEKCPRCSTKIKRIKLAGRSAHFCPKCQK</sequence>
<keyword evidence="7" id="KW-0863">Zinc-finger</keyword>
<evidence type="ECO:0000256" key="14">
    <source>
        <dbReference type="ARBA" id="ARBA00023295"/>
    </source>
</evidence>
<evidence type="ECO:0000256" key="3">
    <source>
        <dbReference type="ARBA" id="ARBA00009409"/>
    </source>
</evidence>
<evidence type="ECO:0000256" key="13">
    <source>
        <dbReference type="ARBA" id="ARBA00023268"/>
    </source>
</evidence>
<evidence type="ECO:0000259" key="17">
    <source>
        <dbReference type="PROSITE" id="PS51068"/>
    </source>
</evidence>
<dbReference type="PANTHER" id="PTHR22993">
    <property type="entry name" value="FORMAMIDOPYRIMIDINE-DNA GLYCOSYLASE"/>
    <property type="match status" value="1"/>
</dbReference>
<evidence type="ECO:0000256" key="9">
    <source>
        <dbReference type="ARBA" id="ARBA00022833"/>
    </source>
</evidence>
<dbReference type="GO" id="GO:0006284">
    <property type="term" value="P:base-excision repair"/>
    <property type="evidence" value="ECO:0007669"/>
    <property type="project" value="InterPro"/>
</dbReference>
<feature type="domain" description="Formamidopyrimidine-DNA glycosylase catalytic" evidence="17">
    <location>
        <begin position="2"/>
        <end position="147"/>
    </location>
</feature>
<comment type="cofactor">
    <cofactor evidence="2">
        <name>Zn(2+)</name>
        <dbReference type="ChEBI" id="CHEBI:29105"/>
    </cofactor>
</comment>
<evidence type="ECO:0000256" key="15">
    <source>
        <dbReference type="ARBA" id="ARBA00044632"/>
    </source>
</evidence>
<keyword evidence="8" id="KW-0378">Hydrolase</keyword>
<dbReference type="GO" id="GO:0034039">
    <property type="term" value="F:8-oxo-7,8-dihydroguanine DNA N-glycosylase activity"/>
    <property type="evidence" value="ECO:0007669"/>
    <property type="project" value="TreeGrafter"/>
</dbReference>
<proteinExistence type="inferred from homology"/>
<comment type="catalytic activity">
    <reaction evidence="1">
        <text>Hydrolysis of DNA containing ring-opened 7-methylguanine residues, releasing 2,6-diamino-4-hydroxy-5-(N-methyl)formamidopyrimidine.</text>
        <dbReference type="EC" id="3.2.2.23"/>
    </reaction>
</comment>
<evidence type="ECO:0000256" key="12">
    <source>
        <dbReference type="ARBA" id="ARBA00023239"/>
    </source>
</evidence>